<dbReference type="InterPro" id="IPR016181">
    <property type="entry name" value="Acyl_CoA_acyltransferase"/>
</dbReference>
<reference evidence="4" key="1">
    <citation type="submission" date="2022-04" db="EMBL/GenBank/DDBJ databases">
        <authorList>
            <person name="Ren T."/>
        </authorList>
    </citation>
    <scope>NUCLEOTIDE SEQUENCE</scope>
    <source>
        <strain evidence="4">F63249</strain>
    </source>
</reference>
<dbReference type="SUPFAM" id="SSF55729">
    <property type="entry name" value="Acyl-CoA N-acyltransferases (Nat)"/>
    <property type="match status" value="1"/>
</dbReference>
<dbReference type="Proteomes" id="UP001203687">
    <property type="component" value="Unassembled WGS sequence"/>
</dbReference>
<feature type="domain" description="N-acetyltransferase" evidence="3">
    <location>
        <begin position="3"/>
        <end position="149"/>
    </location>
</feature>
<dbReference type="PANTHER" id="PTHR43877">
    <property type="entry name" value="AMINOALKYLPHOSPHONATE N-ACETYLTRANSFERASE-RELATED-RELATED"/>
    <property type="match status" value="1"/>
</dbReference>
<dbReference type="InterPro" id="IPR050832">
    <property type="entry name" value="Bact_Acetyltransf"/>
</dbReference>
<evidence type="ECO:0000313" key="4">
    <source>
        <dbReference type="EMBL" id="MCK8481973.1"/>
    </source>
</evidence>
<sequence length="149" mass="16907">MMNIIRTNSENKDFIQLVEALDAYLKITDGDEHAFYNQFNSISVLNHVVLAYIDGTAVGCGAFKPFDNSSVEIKRMYTTPETRGMGVASEILKSLELWASELGYASCVLETGIRQKEAVQFYKKNNYKSIEKYGQYVNMDNSVCFKKEL</sequence>
<proteinExistence type="predicted"/>
<keyword evidence="5" id="KW-1185">Reference proteome</keyword>
<dbReference type="CDD" id="cd04301">
    <property type="entry name" value="NAT_SF"/>
    <property type="match status" value="1"/>
</dbReference>
<name>A0ABT0HC86_9FLAO</name>
<comment type="caution">
    <text evidence="4">The sequence shown here is derived from an EMBL/GenBank/DDBJ whole genome shotgun (WGS) entry which is preliminary data.</text>
</comment>
<dbReference type="Gene3D" id="3.40.630.30">
    <property type="match status" value="1"/>
</dbReference>
<accession>A0ABT0HC86</accession>
<dbReference type="PROSITE" id="PS51186">
    <property type="entry name" value="GNAT"/>
    <property type="match status" value="1"/>
</dbReference>
<protein>
    <submittedName>
        <fullName evidence="4">GNAT family N-acetyltransferase</fullName>
    </submittedName>
</protein>
<gene>
    <name evidence="4" type="ORF">MUY34_15165</name>
</gene>
<dbReference type="PANTHER" id="PTHR43877:SF2">
    <property type="entry name" value="AMINOALKYLPHOSPHONATE N-ACETYLTRANSFERASE-RELATED"/>
    <property type="match status" value="1"/>
</dbReference>
<dbReference type="EMBL" id="JALPQF010000018">
    <property type="protein sequence ID" value="MCK8481973.1"/>
    <property type="molecule type" value="Genomic_DNA"/>
</dbReference>
<dbReference type="RefSeq" id="WP_248413735.1">
    <property type="nucleotide sequence ID" value="NZ_JALPQF010000018.1"/>
</dbReference>
<dbReference type="InterPro" id="IPR000182">
    <property type="entry name" value="GNAT_dom"/>
</dbReference>
<evidence type="ECO:0000259" key="3">
    <source>
        <dbReference type="PROSITE" id="PS51186"/>
    </source>
</evidence>
<keyword evidence="2" id="KW-0012">Acyltransferase</keyword>
<evidence type="ECO:0000313" key="5">
    <source>
        <dbReference type="Proteomes" id="UP001203687"/>
    </source>
</evidence>
<evidence type="ECO:0000256" key="1">
    <source>
        <dbReference type="ARBA" id="ARBA00022679"/>
    </source>
</evidence>
<keyword evidence="1" id="KW-0808">Transferase</keyword>
<organism evidence="4 5">
    <name type="scientific">Psychroserpens algicola</name>
    <dbReference type="NCBI Taxonomy" id="1719034"/>
    <lineage>
        <taxon>Bacteria</taxon>
        <taxon>Pseudomonadati</taxon>
        <taxon>Bacteroidota</taxon>
        <taxon>Flavobacteriia</taxon>
        <taxon>Flavobacteriales</taxon>
        <taxon>Flavobacteriaceae</taxon>
        <taxon>Psychroserpens</taxon>
    </lineage>
</organism>
<dbReference type="Pfam" id="PF00583">
    <property type="entry name" value="Acetyltransf_1"/>
    <property type="match status" value="1"/>
</dbReference>
<evidence type="ECO:0000256" key="2">
    <source>
        <dbReference type="ARBA" id="ARBA00023315"/>
    </source>
</evidence>